<dbReference type="KEGG" id="dpd:Deipe_2139"/>
<evidence type="ECO:0000256" key="1">
    <source>
        <dbReference type="SAM" id="MobiDB-lite"/>
    </source>
</evidence>
<protein>
    <submittedName>
        <fullName evidence="2">Uncharacterized protein</fullName>
    </submittedName>
</protein>
<feature type="compositionally biased region" description="Polar residues" evidence="1">
    <location>
        <begin position="51"/>
        <end position="61"/>
    </location>
</feature>
<sequence>MTDKHNEAEEMRDAYAQRQQHEAEGAPTSAGGAGSTSTPGNTEAGTEDTGKNQAGSDQSPIDPTADAGR</sequence>
<feature type="compositionally biased region" description="Basic and acidic residues" evidence="1">
    <location>
        <begin position="1"/>
        <end position="24"/>
    </location>
</feature>
<evidence type="ECO:0000313" key="2">
    <source>
        <dbReference type="EMBL" id="AFZ67629.1"/>
    </source>
</evidence>
<name>L0A2H6_DEIPD</name>
<dbReference type="HOGENOM" id="CLU_203778_0_0_0"/>
<dbReference type="PATRIC" id="fig|937777.3.peg.2144"/>
<feature type="region of interest" description="Disordered" evidence="1">
    <location>
        <begin position="1"/>
        <end position="69"/>
    </location>
</feature>
<accession>L0A2H6</accession>
<dbReference type="RefSeq" id="WP_015235934.1">
    <property type="nucleotide sequence ID" value="NC_019793.1"/>
</dbReference>
<proteinExistence type="predicted"/>
<reference evidence="3" key="1">
    <citation type="submission" date="2012-03" db="EMBL/GenBank/DDBJ databases">
        <title>Complete sequence of chromosome of Deinococcus peraridilitoris DSM 19664.</title>
        <authorList>
            <person name="Lucas S."/>
            <person name="Copeland A."/>
            <person name="Lapidus A."/>
            <person name="Glavina del Rio T."/>
            <person name="Dalin E."/>
            <person name="Tice H."/>
            <person name="Bruce D."/>
            <person name="Goodwin L."/>
            <person name="Pitluck S."/>
            <person name="Peters L."/>
            <person name="Mikhailova N."/>
            <person name="Lu M."/>
            <person name="Kyrpides N."/>
            <person name="Mavromatis K."/>
            <person name="Ivanova N."/>
            <person name="Brettin T."/>
            <person name="Detter J.C."/>
            <person name="Han C."/>
            <person name="Larimer F."/>
            <person name="Land M."/>
            <person name="Hauser L."/>
            <person name="Markowitz V."/>
            <person name="Cheng J.-F."/>
            <person name="Hugenholtz P."/>
            <person name="Woyke T."/>
            <person name="Wu D."/>
            <person name="Pukall R."/>
            <person name="Steenblock K."/>
            <person name="Brambilla E."/>
            <person name="Klenk H.-P."/>
            <person name="Eisen J.A."/>
        </authorList>
    </citation>
    <scope>NUCLEOTIDE SEQUENCE [LARGE SCALE GENOMIC DNA]</scope>
    <source>
        <strain evidence="3">DSM 19664 / LMG 22246 / CIP 109416 / KR-200</strain>
    </source>
</reference>
<evidence type="ECO:0000313" key="3">
    <source>
        <dbReference type="Proteomes" id="UP000010467"/>
    </source>
</evidence>
<dbReference type="AlphaFoldDB" id="L0A2H6"/>
<feature type="compositionally biased region" description="Low complexity" evidence="1">
    <location>
        <begin position="25"/>
        <end position="40"/>
    </location>
</feature>
<keyword evidence="3" id="KW-1185">Reference proteome</keyword>
<dbReference type="Proteomes" id="UP000010467">
    <property type="component" value="Chromosome"/>
</dbReference>
<dbReference type="STRING" id="937777.Deipe_2139"/>
<dbReference type="EMBL" id="CP003382">
    <property type="protein sequence ID" value="AFZ67629.1"/>
    <property type="molecule type" value="Genomic_DNA"/>
</dbReference>
<organism evidence="2 3">
    <name type="scientific">Deinococcus peraridilitoris (strain DSM 19664 / LMG 22246 / CIP 109416 / KR-200)</name>
    <dbReference type="NCBI Taxonomy" id="937777"/>
    <lineage>
        <taxon>Bacteria</taxon>
        <taxon>Thermotogati</taxon>
        <taxon>Deinococcota</taxon>
        <taxon>Deinococci</taxon>
        <taxon>Deinococcales</taxon>
        <taxon>Deinococcaceae</taxon>
        <taxon>Deinococcus</taxon>
    </lineage>
</organism>
<gene>
    <name evidence="2" type="ordered locus">Deipe_2139</name>
</gene>